<proteinExistence type="inferred from homology"/>
<keyword evidence="3 6" id="KW-0812">Transmembrane</keyword>
<evidence type="ECO:0000313" key="7">
    <source>
        <dbReference type="EMBL" id="MDY0745080.1"/>
    </source>
</evidence>
<evidence type="ECO:0000256" key="4">
    <source>
        <dbReference type="ARBA" id="ARBA00022989"/>
    </source>
</evidence>
<comment type="subcellular location">
    <subcellularLocation>
        <location evidence="1">Membrane</location>
        <topology evidence="1">Multi-pass membrane protein</topology>
    </subcellularLocation>
</comment>
<comment type="similarity">
    <text evidence="2">Belongs to the TMEM86 family.</text>
</comment>
<sequence length="224" mass="24022">MEKTRSAMARLLPLLIFASAVACYLAQEDLGLPRDAAFLFKPLTTILIIVLAWPRGRATPIVRRWVLAGLVFSLLGDVALLWPQGFIAGLLAFLAAHLAYLWAFTRVRRLAAWPWSFVAYGLVALAVLSYLWPGIPVPLRVPVAAYVVFLSAMAAQAGAIGKLDGAWKLALGGALFFASDGCLALNKFAGPVPAASLAVLPTYWAAQYCIAAWLQPAEGRATSP</sequence>
<dbReference type="PROSITE" id="PS51257">
    <property type="entry name" value="PROKAR_LIPOPROTEIN"/>
    <property type="match status" value="1"/>
</dbReference>
<accession>A0ABU5DH87</accession>
<comment type="caution">
    <text evidence="7">The sequence shown here is derived from an EMBL/GenBank/DDBJ whole genome shotgun (WGS) entry which is preliminary data.</text>
</comment>
<feature type="transmembrane region" description="Helical" evidence="6">
    <location>
        <begin position="112"/>
        <end position="131"/>
    </location>
</feature>
<dbReference type="RefSeq" id="WP_320422982.1">
    <property type="nucleotide sequence ID" value="NZ_JAXCLA010000003.1"/>
</dbReference>
<keyword evidence="8" id="KW-1185">Reference proteome</keyword>
<dbReference type="Pfam" id="PF07947">
    <property type="entry name" value="YhhN"/>
    <property type="match status" value="1"/>
</dbReference>
<dbReference type="PANTHER" id="PTHR31885:SF6">
    <property type="entry name" value="GH04784P"/>
    <property type="match status" value="1"/>
</dbReference>
<evidence type="ECO:0000256" key="2">
    <source>
        <dbReference type="ARBA" id="ARBA00007375"/>
    </source>
</evidence>
<dbReference type="EMBL" id="JAXCLA010000003">
    <property type="protein sequence ID" value="MDY0745080.1"/>
    <property type="molecule type" value="Genomic_DNA"/>
</dbReference>
<keyword evidence="5 6" id="KW-0472">Membrane</keyword>
<organism evidence="7 8">
    <name type="scientific">Roseateles agri</name>
    <dbReference type="NCBI Taxonomy" id="3098619"/>
    <lineage>
        <taxon>Bacteria</taxon>
        <taxon>Pseudomonadati</taxon>
        <taxon>Pseudomonadota</taxon>
        <taxon>Betaproteobacteria</taxon>
        <taxon>Burkholderiales</taxon>
        <taxon>Sphaerotilaceae</taxon>
        <taxon>Roseateles</taxon>
    </lineage>
</organism>
<feature type="transmembrane region" description="Helical" evidence="6">
    <location>
        <begin position="88"/>
        <end position="105"/>
    </location>
</feature>
<evidence type="ECO:0000256" key="3">
    <source>
        <dbReference type="ARBA" id="ARBA00022692"/>
    </source>
</evidence>
<dbReference type="Proteomes" id="UP001285263">
    <property type="component" value="Unassembled WGS sequence"/>
</dbReference>
<feature type="transmembrane region" description="Helical" evidence="6">
    <location>
        <begin position="65"/>
        <end position="82"/>
    </location>
</feature>
<reference evidence="7 8" key="1">
    <citation type="submission" date="2023-11" db="EMBL/GenBank/DDBJ databases">
        <title>Paucibacter sp. nov., isolated from fresh soil in Korea.</title>
        <authorList>
            <person name="Le N.T.T."/>
        </authorList>
    </citation>
    <scope>NUCLEOTIDE SEQUENCE [LARGE SCALE GENOMIC DNA]</scope>
    <source>
        <strain evidence="7 8">R3-3</strain>
    </source>
</reference>
<evidence type="ECO:0000256" key="1">
    <source>
        <dbReference type="ARBA" id="ARBA00004141"/>
    </source>
</evidence>
<name>A0ABU5DH87_9BURK</name>
<gene>
    <name evidence="7" type="ORF">SNE35_11200</name>
</gene>
<dbReference type="PANTHER" id="PTHR31885">
    <property type="entry name" value="GH04784P"/>
    <property type="match status" value="1"/>
</dbReference>
<feature type="transmembrane region" description="Helical" evidence="6">
    <location>
        <begin position="143"/>
        <end position="161"/>
    </location>
</feature>
<evidence type="ECO:0000256" key="5">
    <source>
        <dbReference type="ARBA" id="ARBA00023136"/>
    </source>
</evidence>
<evidence type="ECO:0000313" key="8">
    <source>
        <dbReference type="Proteomes" id="UP001285263"/>
    </source>
</evidence>
<evidence type="ECO:0000256" key="6">
    <source>
        <dbReference type="SAM" id="Phobius"/>
    </source>
</evidence>
<dbReference type="InterPro" id="IPR012506">
    <property type="entry name" value="TMEM86B-like"/>
</dbReference>
<protein>
    <submittedName>
        <fullName evidence="7">Lysoplasmalogenase</fullName>
    </submittedName>
</protein>
<keyword evidence="4 6" id="KW-1133">Transmembrane helix</keyword>
<feature type="transmembrane region" description="Helical" evidence="6">
    <location>
        <begin position="37"/>
        <end position="53"/>
    </location>
</feature>